<organism evidence="7 8">
    <name type="scientific">Permianibacter aggregans</name>
    <dbReference type="NCBI Taxonomy" id="1510150"/>
    <lineage>
        <taxon>Bacteria</taxon>
        <taxon>Pseudomonadati</taxon>
        <taxon>Pseudomonadota</taxon>
        <taxon>Gammaproteobacteria</taxon>
        <taxon>Pseudomonadales</taxon>
        <taxon>Pseudomonadaceae</taxon>
        <taxon>Permianibacter</taxon>
    </lineage>
</organism>
<accession>A0A4R6UTQ5</accession>
<dbReference type="EC" id="3.6.1.8" evidence="3"/>
<feature type="domain" description="NTP pyrophosphohydrolase MazG-like" evidence="6">
    <location>
        <begin position="181"/>
        <end position="237"/>
    </location>
</feature>
<dbReference type="InterPro" id="IPR011551">
    <property type="entry name" value="NTP_PyrPHydrolase_MazG"/>
</dbReference>
<dbReference type="InterPro" id="IPR048011">
    <property type="entry name" value="NTP-PPase_MazG-like_C"/>
</dbReference>
<dbReference type="NCBIfam" id="TIGR00444">
    <property type="entry name" value="mazG"/>
    <property type="match status" value="1"/>
</dbReference>
<evidence type="ECO:0000256" key="5">
    <source>
        <dbReference type="SAM" id="MobiDB-lite"/>
    </source>
</evidence>
<dbReference type="RefSeq" id="WP_133587959.1">
    <property type="nucleotide sequence ID" value="NZ_CP037953.1"/>
</dbReference>
<sequence length="271" mass="31326">MSEITNCKTGIERLLQVMKRLRDPEHGCPWDKEQTFATIAPYTIEEAYEVADAIAREDWPDLKGELGDLLFQVVFYAQMASEQHWYDFDAIAHAMADKLERRHPHVFAEGEYQSHEQLHQDWEKRKAAEREQRAQKRQQETVSLMDDIPLALPALMRAQKIQKRAASVGFDWPDVDGVFEKIHEELAELQQAMANQSAEEIEEELGDLLYSVVNLARHLGVKSETALANSNDKFVRRFQDMERTAAQKDRSLSEMNADALEQLWQQAKRNA</sequence>
<dbReference type="CDD" id="cd11529">
    <property type="entry name" value="NTP-PPase_MazG_Cterm"/>
    <property type="match status" value="1"/>
</dbReference>
<dbReference type="AlphaFoldDB" id="A0A4R6UTQ5"/>
<dbReference type="FunFam" id="1.10.287.1080:FF:000003">
    <property type="entry name" value="Nucleoside triphosphate pyrophosphohydrolase"/>
    <property type="match status" value="1"/>
</dbReference>
<dbReference type="GO" id="GO:0006203">
    <property type="term" value="P:dGTP catabolic process"/>
    <property type="evidence" value="ECO:0007669"/>
    <property type="project" value="TreeGrafter"/>
</dbReference>
<dbReference type="CDD" id="cd11528">
    <property type="entry name" value="NTP-PPase_MazG_Nterm"/>
    <property type="match status" value="1"/>
</dbReference>
<dbReference type="SUPFAM" id="SSF101386">
    <property type="entry name" value="all-alpha NTP pyrophosphatases"/>
    <property type="match status" value="2"/>
</dbReference>
<feature type="region of interest" description="Disordered" evidence="5">
    <location>
        <begin position="118"/>
        <end position="137"/>
    </location>
</feature>
<dbReference type="GO" id="GO:0046052">
    <property type="term" value="P:UTP catabolic process"/>
    <property type="evidence" value="ECO:0007669"/>
    <property type="project" value="TreeGrafter"/>
</dbReference>
<reference evidence="7 8" key="1">
    <citation type="submission" date="2019-03" db="EMBL/GenBank/DDBJ databases">
        <title>Genomic Encyclopedia of Type Strains, Phase IV (KMG-IV): sequencing the most valuable type-strain genomes for metagenomic binning, comparative biology and taxonomic classification.</title>
        <authorList>
            <person name="Goeker M."/>
        </authorList>
    </citation>
    <scope>NUCLEOTIDE SEQUENCE [LARGE SCALE GENOMIC DNA]</scope>
    <source>
        <strain evidence="7 8">DSM 103792</strain>
    </source>
</reference>
<dbReference type="PANTHER" id="PTHR30522">
    <property type="entry name" value="NUCLEOSIDE TRIPHOSPHATE PYROPHOSPHOHYDROLASE"/>
    <property type="match status" value="1"/>
</dbReference>
<dbReference type="NCBIfam" id="NF007113">
    <property type="entry name" value="PRK09562.1"/>
    <property type="match status" value="1"/>
</dbReference>
<feature type="domain" description="NTP pyrophosphohydrolase MazG-like" evidence="6">
    <location>
        <begin position="34"/>
        <end position="107"/>
    </location>
</feature>
<comment type="similarity">
    <text evidence="2">Belongs to the nucleoside triphosphate pyrophosphohydrolase family.</text>
</comment>
<dbReference type="InterPro" id="IPR004518">
    <property type="entry name" value="MazG-like_dom"/>
</dbReference>
<dbReference type="GO" id="GO:0046081">
    <property type="term" value="P:dUTP catabolic process"/>
    <property type="evidence" value="ECO:0007669"/>
    <property type="project" value="TreeGrafter"/>
</dbReference>
<dbReference type="Proteomes" id="UP000295375">
    <property type="component" value="Unassembled WGS sequence"/>
</dbReference>
<comment type="catalytic activity">
    <reaction evidence="1">
        <text>ATP + H2O = AMP + diphosphate + H(+)</text>
        <dbReference type="Rhea" id="RHEA:14245"/>
        <dbReference type="ChEBI" id="CHEBI:15377"/>
        <dbReference type="ChEBI" id="CHEBI:15378"/>
        <dbReference type="ChEBI" id="CHEBI:30616"/>
        <dbReference type="ChEBI" id="CHEBI:33019"/>
        <dbReference type="ChEBI" id="CHEBI:456215"/>
        <dbReference type="EC" id="3.6.1.8"/>
    </reaction>
</comment>
<dbReference type="GO" id="GO:0046047">
    <property type="term" value="P:TTP catabolic process"/>
    <property type="evidence" value="ECO:0007669"/>
    <property type="project" value="TreeGrafter"/>
</dbReference>
<dbReference type="GO" id="GO:0047693">
    <property type="term" value="F:ATP diphosphatase activity"/>
    <property type="evidence" value="ECO:0007669"/>
    <property type="project" value="UniProtKB-EC"/>
</dbReference>
<evidence type="ECO:0000256" key="3">
    <source>
        <dbReference type="ARBA" id="ARBA00066372"/>
    </source>
</evidence>
<dbReference type="GO" id="GO:0046061">
    <property type="term" value="P:dATP catabolic process"/>
    <property type="evidence" value="ECO:0007669"/>
    <property type="project" value="TreeGrafter"/>
</dbReference>
<dbReference type="OrthoDB" id="9808939at2"/>
<proteinExistence type="inferred from homology"/>
<evidence type="ECO:0000256" key="4">
    <source>
        <dbReference type="ARBA" id="ARBA00074799"/>
    </source>
</evidence>
<evidence type="ECO:0000256" key="1">
    <source>
        <dbReference type="ARBA" id="ARBA00052141"/>
    </source>
</evidence>
<dbReference type="InterPro" id="IPR048015">
    <property type="entry name" value="NTP-PPase_MazG-like_N"/>
</dbReference>
<evidence type="ECO:0000259" key="6">
    <source>
        <dbReference type="Pfam" id="PF03819"/>
    </source>
</evidence>
<dbReference type="PANTHER" id="PTHR30522:SF0">
    <property type="entry name" value="NUCLEOSIDE TRIPHOSPHATE PYROPHOSPHOHYDROLASE"/>
    <property type="match status" value="1"/>
</dbReference>
<dbReference type="GO" id="GO:0006950">
    <property type="term" value="P:response to stress"/>
    <property type="evidence" value="ECO:0007669"/>
    <property type="project" value="UniProtKB-ARBA"/>
</dbReference>
<dbReference type="FunFam" id="1.10.287.1080:FF:000001">
    <property type="entry name" value="Nucleoside triphosphate pyrophosphohydrolase"/>
    <property type="match status" value="1"/>
</dbReference>
<gene>
    <name evidence="7" type="ORF">EV696_102313</name>
</gene>
<dbReference type="Pfam" id="PF03819">
    <property type="entry name" value="MazG"/>
    <property type="match status" value="2"/>
</dbReference>
<evidence type="ECO:0000256" key="2">
    <source>
        <dbReference type="ARBA" id="ARBA00061115"/>
    </source>
</evidence>
<evidence type="ECO:0000313" key="8">
    <source>
        <dbReference type="Proteomes" id="UP000295375"/>
    </source>
</evidence>
<protein>
    <recommendedName>
        <fullName evidence="4">Nucleoside triphosphate pyrophosphohydrolase</fullName>
        <ecNumber evidence="3">3.6.1.8</ecNumber>
    </recommendedName>
</protein>
<evidence type="ECO:0000313" key="7">
    <source>
        <dbReference type="EMBL" id="TDQ50630.1"/>
    </source>
</evidence>
<name>A0A4R6UTQ5_9GAMM</name>
<comment type="caution">
    <text evidence="7">The sequence shown here is derived from an EMBL/GenBank/DDBJ whole genome shotgun (WGS) entry which is preliminary data.</text>
</comment>
<dbReference type="Gene3D" id="1.10.287.1080">
    <property type="entry name" value="MazG-like"/>
    <property type="match status" value="2"/>
</dbReference>
<dbReference type="EMBL" id="SNYM01000002">
    <property type="protein sequence ID" value="TDQ50630.1"/>
    <property type="molecule type" value="Genomic_DNA"/>
</dbReference>
<dbReference type="GO" id="GO:0046076">
    <property type="term" value="P:dTTP catabolic process"/>
    <property type="evidence" value="ECO:0007669"/>
    <property type="project" value="TreeGrafter"/>
</dbReference>
<keyword evidence="8" id="KW-1185">Reference proteome</keyword>